<proteinExistence type="predicted"/>
<dbReference type="Proteomes" id="UP001157109">
    <property type="component" value="Unassembled WGS sequence"/>
</dbReference>
<evidence type="ECO:0000313" key="3">
    <source>
        <dbReference type="Proteomes" id="UP001157109"/>
    </source>
</evidence>
<dbReference type="InterPro" id="IPR015927">
    <property type="entry name" value="Peptidase_S24_S26A/B/C"/>
</dbReference>
<reference evidence="3" key="1">
    <citation type="journal article" date="2019" name="Int. J. Syst. Evol. Microbiol.">
        <title>The Global Catalogue of Microorganisms (GCM) 10K type strain sequencing project: providing services to taxonomists for standard genome sequencing and annotation.</title>
        <authorList>
            <consortium name="The Broad Institute Genomics Platform"/>
            <consortium name="The Broad Institute Genome Sequencing Center for Infectious Disease"/>
            <person name="Wu L."/>
            <person name="Ma J."/>
        </authorList>
    </citation>
    <scope>NUCLEOTIDE SEQUENCE [LARGE SCALE GENOMIC DNA]</scope>
    <source>
        <strain evidence="3">NBRC 105830</strain>
    </source>
</reference>
<dbReference type="InterPro" id="IPR036286">
    <property type="entry name" value="LexA/Signal_pep-like_sf"/>
</dbReference>
<comment type="caution">
    <text evidence="2">The sequence shown here is derived from an EMBL/GenBank/DDBJ whole genome shotgun (WGS) entry which is preliminary data.</text>
</comment>
<dbReference type="SUPFAM" id="SSF51306">
    <property type="entry name" value="LexA/Signal peptidase"/>
    <property type="match status" value="1"/>
</dbReference>
<gene>
    <name evidence="2" type="ORF">GCM10025862_05390</name>
</gene>
<dbReference type="Pfam" id="PF00717">
    <property type="entry name" value="Peptidase_S24"/>
    <property type="match status" value="1"/>
</dbReference>
<sequence>MILNLPAPTVAGAGGHLSCGLQHTYDRSVHRTRRLSTHPSGTIRRRLGFAIVHGRSMEPTLHEGDWLLVAYGVTPIIGRMALVRLPDGSTGPRPLSVKRVMGRDPKTGQGWWVERDNPREGIDSWHVGALADQDIEAVVIKRVPTPLTRLPRFSPPAGA</sequence>
<accession>A0ABQ6HLG6</accession>
<dbReference type="Gene3D" id="2.10.109.10">
    <property type="entry name" value="Umud Fragment, subunit A"/>
    <property type="match status" value="1"/>
</dbReference>
<evidence type="ECO:0000259" key="1">
    <source>
        <dbReference type="Pfam" id="PF00717"/>
    </source>
</evidence>
<feature type="domain" description="Peptidase S24/S26A/S26B/S26C" evidence="1">
    <location>
        <begin position="42"/>
        <end position="100"/>
    </location>
</feature>
<name>A0ABQ6HLG6_9MICO</name>
<dbReference type="EMBL" id="BSUJ01000001">
    <property type="protein sequence ID" value="GMA18518.1"/>
    <property type="molecule type" value="Genomic_DNA"/>
</dbReference>
<dbReference type="CDD" id="cd06529">
    <property type="entry name" value="S24_LexA-like"/>
    <property type="match status" value="1"/>
</dbReference>
<dbReference type="InterPro" id="IPR039418">
    <property type="entry name" value="LexA-like"/>
</dbReference>
<organism evidence="2 3">
    <name type="scientific">Arsenicicoccus piscis</name>
    <dbReference type="NCBI Taxonomy" id="673954"/>
    <lineage>
        <taxon>Bacteria</taxon>
        <taxon>Bacillati</taxon>
        <taxon>Actinomycetota</taxon>
        <taxon>Actinomycetes</taxon>
        <taxon>Micrococcales</taxon>
        <taxon>Intrasporangiaceae</taxon>
        <taxon>Arsenicicoccus</taxon>
    </lineage>
</organism>
<keyword evidence="3" id="KW-1185">Reference proteome</keyword>
<protein>
    <recommendedName>
        <fullName evidence="1">Peptidase S24/S26A/S26B/S26C domain-containing protein</fullName>
    </recommendedName>
</protein>
<evidence type="ECO:0000313" key="2">
    <source>
        <dbReference type="EMBL" id="GMA18518.1"/>
    </source>
</evidence>